<dbReference type="EMBL" id="JANFAV010000005">
    <property type="protein sequence ID" value="MCW6535009.1"/>
    <property type="molecule type" value="Genomic_DNA"/>
</dbReference>
<evidence type="ECO:0000313" key="2">
    <source>
        <dbReference type="EMBL" id="MCW6535009.1"/>
    </source>
</evidence>
<name>A0AA42CQ73_9SPHN</name>
<sequence>MRILALSLLLPLAACNSGDSIDTRNAIPASGSGSARTYAAADFTAVDLRGPDDVDVRVGSAFSVRAEGDSATLDRLVIARDGGKLRIGRKTGFFHWGSSGKVKVFVTMPRITAGALAGSGDLTIDRVDGSDFHGSLAGSGNMKIGRLAAETSALSIAGSGSITVDGGDAARFKASIAGSGDITAAKLAAREASVDIAGSGSVKATVDGPAQVSIMGSGDVDLGAKAKCDVHKVGSGEVRCGG</sequence>
<gene>
    <name evidence="2" type="ORF">NEE01_09445</name>
</gene>
<keyword evidence="3" id="KW-1185">Reference proteome</keyword>
<reference evidence="2" key="1">
    <citation type="submission" date="2022-06" db="EMBL/GenBank/DDBJ databases">
        <title>Sphingomonas sp. nov. isolated from rhizosphere soil of tomato.</title>
        <authorList>
            <person name="Dong H."/>
            <person name="Gao R."/>
        </authorList>
    </citation>
    <scope>NUCLEOTIDE SEQUENCE</scope>
    <source>
        <strain evidence="2">MMSM24</strain>
    </source>
</reference>
<evidence type="ECO:0000313" key="3">
    <source>
        <dbReference type="Proteomes" id="UP001165565"/>
    </source>
</evidence>
<feature type="domain" description="Putative auto-transporter adhesin head GIN" evidence="1">
    <location>
        <begin position="42"/>
        <end position="221"/>
    </location>
</feature>
<dbReference type="InterPro" id="IPR021255">
    <property type="entry name" value="DUF2807"/>
</dbReference>
<accession>A0AA42CQ73</accession>
<organism evidence="2 3">
    <name type="scientific">Sphingomonas lycopersici</name>
    <dbReference type="NCBI Taxonomy" id="2951807"/>
    <lineage>
        <taxon>Bacteria</taxon>
        <taxon>Pseudomonadati</taxon>
        <taxon>Pseudomonadota</taxon>
        <taxon>Alphaproteobacteria</taxon>
        <taxon>Sphingomonadales</taxon>
        <taxon>Sphingomonadaceae</taxon>
        <taxon>Sphingomonas</taxon>
    </lineage>
</organism>
<comment type="caution">
    <text evidence="2">The sequence shown here is derived from an EMBL/GenBank/DDBJ whole genome shotgun (WGS) entry which is preliminary data.</text>
</comment>
<dbReference type="Proteomes" id="UP001165565">
    <property type="component" value="Unassembled WGS sequence"/>
</dbReference>
<evidence type="ECO:0000259" key="1">
    <source>
        <dbReference type="Pfam" id="PF10988"/>
    </source>
</evidence>
<dbReference type="Gene3D" id="2.160.20.120">
    <property type="match status" value="1"/>
</dbReference>
<dbReference type="AlphaFoldDB" id="A0AA42CQ73"/>
<proteinExistence type="predicted"/>
<protein>
    <submittedName>
        <fullName evidence="2">DUF2807 domain-containing protein</fullName>
    </submittedName>
</protein>
<dbReference type="RefSeq" id="WP_179513080.1">
    <property type="nucleotide sequence ID" value="NZ_JANFAU010000007.1"/>
</dbReference>
<dbReference type="Pfam" id="PF10988">
    <property type="entry name" value="DUF2807"/>
    <property type="match status" value="1"/>
</dbReference>